<dbReference type="Pfam" id="PF00230">
    <property type="entry name" value="MIP"/>
    <property type="match status" value="1"/>
</dbReference>
<dbReference type="Proteomes" id="UP001454036">
    <property type="component" value="Unassembled WGS sequence"/>
</dbReference>
<comment type="caution">
    <text evidence="7">The sequence shown here is derived from an EMBL/GenBank/DDBJ whole genome shotgun (WGS) entry which is preliminary data.</text>
</comment>
<keyword evidence="8" id="KW-1185">Reference proteome</keyword>
<dbReference type="SUPFAM" id="SSF81338">
    <property type="entry name" value="Aquaporin-like"/>
    <property type="match status" value="1"/>
</dbReference>
<name>A0AAV3RK96_LITER</name>
<sequence>MANTPSIVSMPTREMSVDFSKMEEGRSRFDEHMPIFSPPSIFQKIIAELVGTYILIFAGCGSALVDRDHPLWGLVLVALIYALGHVSRARFNPAVTIAFATVAKFPLVQLPIYVVTQLLGSTLACLTLRLLHGNICGAASDDRATKQLSGVAIGVTLIVDVLIAGPITGASMNPARSIGPALVSGEYKKGSLQRP</sequence>
<dbReference type="InterPro" id="IPR000425">
    <property type="entry name" value="MIP"/>
</dbReference>
<evidence type="ECO:0000256" key="5">
    <source>
        <dbReference type="RuleBase" id="RU000477"/>
    </source>
</evidence>
<keyword evidence="2 5" id="KW-0812">Transmembrane</keyword>
<reference evidence="7 8" key="1">
    <citation type="submission" date="2024-01" db="EMBL/GenBank/DDBJ databases">
        <title>The complete chloroplast genome sequence of Lithospermum erythrorhizon: insights into the phylogenetic relationship among Boraginaceae species and the maternal lineages of purple gromwells.</title>
        <authorList>
            <person name="Okada T."/>
            <person name="Watanabe K."/>
        </authorList>
    </citation>
    <scope>NUCLEOTIDE SEQUENCE [LARGE SCALE GENOMIC DNA]</scope>
</reference>
<evidence type="ECO:0008006" key="9">
    <source>
        <dbReference type="Google" id="ProtNLM"/>
    </source>
</evidence>
<keyword evidence="4 6" id="KW-0472">Membrane</keyword>
<evidence type="ECO:0000256" key="1">
    <source>
        <dbReference type="ARBA" id="ARBA00004141"/>
    </source>
</evidence>
<evidence type="ECO:0000256" key="6">
    <source>
        <dbReference type="SAM" id="Phobius"/>
    </source>
</evidence>
<dbReference type="GO" id="GO:0016020">
    <property type="term" value="C:membrane"/>
    <property type="evidence" value="ECO:0007669"/>
    <property type="project" value="UniProtKB-SubCell"/>
</dbReference>
<keyword evidence="3 6" id="KW-1133">Transmembrane helix</keyword>
<evidence type="ECO:0000313" key="8">
    <source>
        <dbReference type="Proteomes" id="UP001454036"/>
    </source>
</evidence>
<protein>
    <recommendedName>
        <fullName evidence="9">Aquaporin</fullName>
    </recommendedName>
</protein>
<comment type="similarity">
    <text evidence="5">Belongs to the MIP/aquaporin (TC 1.A.8) family.</text>
</comment>
<proteinExistence type="inferred from homology"/>
<keyword evidence="5" id="KW-0813">Transport</keyword>
<feature type="transmembrane region" description="Helical" evidence="6">
    <location>
        <begin position="151"/>
        <end position="170"/>
    </location>
</feature>
<evidence type="ECO:0000256" key="2">
    <source>
        <dbReference type="ARBA" id="ARBA00022692"/>
    </source>
</evidence>
<evidence type="ECO:0000313" key="7">
    <source>
        <dbReference type="EMBL" id="GAA0175535.1"/>
    </source>
</evidence>
<dbReference type="GO" id="GO:0015267">
    <property type="term" value="F:channel activity"/>
    <property type="evidence" value="ECO:0007669"/>
    <property type="project" value="InterPro"/>
</dbReference>
<comment type="subcellular location">
    <subcellularLocation>
        <location evidence="1">Membrane</location>
        <topology evidence="1">Multi-pass membrane protein</topology>
    </subcellularLocation>
</comment>
<organism evidence="7 8">
    <name type="scientific">Lithospermum erythrorhizon</name>
    <name type="common">Purple gromwell</name>
    <name type="synonym">Lithospermum officinale var. erythrorhizon</name>
    <dbReference type="NCBI Taxonomy" id="34254"/>
    <lineage>
        <taxon>Eukaryota</taxon>
        <taxon>Viridiplantae</taxon>
        <taxon>Streptophyta</taxon>
        <taxon>Embryophyta</taxon>
        <taxon>Tracheophyta</taxon>
        <taxon>Spermatophyta</taxon>
        <taxon>Magnoliopsida</taxon>
        <taxon>eudicotyledons</taxon>
        <taxon>Gunneridae</taxon>
        <taxon>Pentapetalae</taxon>
        <taxon>asterids</taxon>
        <taxon>lamiids</taxon>
        <taxon>Boraginales</taxon>
        <taxon>Boraginaceae</taxon>
        <taxon>Boraginoideae</taxon>
        <taxon>Lithospermeae</taxon>
        <taxon>Lithospermum</taxon>
    </lineage>
</organism>
<feature type="transmembrane region" description="Helical" evidence="6">
    <location>
        <begin position="71"/>
        <end position="89"/>
    </location>
</feature>
<feature type="transmembrane region" description="Helical" evidence="6">
    <location>
        <begin position="110"/>
        <end position="131"/>
    </location>
</feature>
<evidence type="ECO:0000256" key="4">
    <source>
        <dbReference type="ARBA" id="ARBA00023136"/>
    </source>
</evidence>
<feature type="transmembrane region" description="Helical" evidence="6">
    <location>
        <begin position="45"/>
        <end position="65"/>
    </location>
</feature>
<evidence type="ECO:0000256" key="3">
    <source>
        <dbReference type="ARBA" id="ARBA00022989"/>
    </source>
</evidence>
<dbReference type="EMBL" id="BAABME010009642">
    <property type="protein sequence ID" value="GAA0175535.1"/>
    <property type="molecule type" value="Genomic_DNA"/>
</dbReference>
<dbReference type="Gene3D" id="1.20.1080.10">
    <property type="entry name" value="Glycerol uptake facilitator protein"/>
    <property type="match status" value="2"/>
</dbReference>
<dbReference type="PANTHER" id="PTHR45724:SF21">
    <property type="entry name" value="MAJOR INTRINSIC PROTEIN"/>
    <property type="match status" value="1"/>
</dbReference>
<dbReference type="PRINTS" id="PR00783">
    <property type="entry name" value="MINTRINSICP"/>
</dbReference>
<gene>
    <name evidence="7" type="ORF">LIER_28689</name>
</gene>
<dbReference type="InterPro" id="IPR023271">
    <property type="entry name" value="Aquaporin-like"/>
</dbReference>
<dbReference type="AlphaFoldDB" id="A0AAV3RK96"/>
<accession>A0AAV3RK96</accession>
<dbReference type="PANTHER" id="PTHR45724">
    <property type="entry name" value="AQUAPORIN NIP2-1"/>
    <property type="match status" value="1"/>
</dbReference>
<dbReference type="InterPro" id="IPR034294">
    <property type="entry name" value="Aquaporin_transptr"/>
</dbReference>